<gene>
    <name evidence="1" type="ORF">GO755_38365</name>
</gene>
<proteinExistence type="predicted"/>
<accession>A0A7K1SQ78</accession>
<dbReference type="RefSeq" id="WP_157590738.1">
    <property type="nucleotide sequence ID" value="NZ_WPIN01000028.1"/>
</dbReference>
<dbReference type="AlphaFoldDB" id="A0A7K1SQ78"/>
<reference evidence="1 2" key="1">
    <citation type="submission" date="2019-12" db="EMBL/GenBank/DDBJ databases">
        <title>Spirosoma sp. HMF4905 genome sequencing and assembly.</title>
        <authorList>
            <person name="Kang H."/>
            <person name="Cha I."/>
            <person name="Kim H."/>
            <person name="Joh K."/>
        </authorList>
    </citation>
    <scope>NUCLEOTIDE SEQUENCE [LARGE SCALE GENOMIC DNA]</scope>
    <source>
        <strain evidence="1 2">HMF4905</strain>
    </source>
</reference>
<dbReference type="Pfam" id="PF14907">
    <property type="entry name" value="NTP_transf_5"/>
    <property type="match status" value="1"/>
</dbReference>
<dbReference type="Proteomes" id="UP000436006">
    <property type="component" value="Unassembled WGS sequence"/>
</dbReference>
<evidence type="ECO:0000313" key="1">
    <source>
        <dbReference type="EMBL" id="MVM35941.1"/>
    </source>
</evidence>
<name>A0A7K1SQ78_9BACT</name>
<organism evidence="1 2">
    <name type="scientific">Spirosoma arboris</name>
    <dbReference type="NCBI Taxonomy" id="2682092"/>
    <lineage>
        <taxon>Bacteria</taxon>
        <taxon>Pseudomonadati</taxon>
        <taxon>Bacteroidota</taxon>
        <taxon>Cytophagia</taxon>
        <taxon>Cytophagales</taxon>
        <taxon>Cytophagaceae</taxon>
        <taxon>Spirosoma</taxon>
    </lineage>
</organism>
<comment type="caution">
    <text evidence="1">The sequence shown here is derived from an EMBL/GenBank/DDBJ whole genome shotgun (WGS) entry which is preliminary data.</text>
</comment>
<dbReference type="InterPro" id="IPR039498">
    <property type="entry name" value="NTP_transf_5"/>
</dbReference>
<protein>
    <recommendedName>
        <fullName evidence="3">Nucleotidyltransferase family protein</fullName>
    </recommendedName>
</protein>
<sequence>MNTNHSPEISVLLMACAVELSPEKKIQLVQFLEQHQLNWSRFYTLAVRHRVTPFLYRTLQDIPTIPEAFLTTLQNDCRTIATDNLVKLHQYKLLAKRLTDNAIDHIPLKGIYLATNCYPDSSLRSIGDLDVLVAKEDVFRSVHLLEADGYHPDKKSTLYTKYNEQIMLSDLYEISLIKPFFNNSYFDLDLHWEFMCFNKHYKMYDLHEVLSRPELAIEFQIILLVTHHGVTGVWQTINYINDLYFLVHNQAIDWPWLLQELHRNGLERVFLVGLFWCQQIWELSVPSSVQEMLANKEISLLANAYEKNWENSEPIASSTLILAQLTFFLRAQTQFSKQLKVVATFCTSRIIQYSTFRVGKRVLYIPKQLGIISVFIRAIRSLLRFIPVLREPLR</sequence>
<evidence type="ECO:0008006" key="3">
    <source>
        <dbReference type="Google" id="ProtNLM"/>
    </source>
</evidence>
<evidence type="ECO:0000313" key="2">
    <source>
        <dbReference type="Proteomes" id="UP000436006"/>
    </source>
</evidence>
<dbReference type="EMBL" id="WPIN01000028">
    <property type="protein sequence ID" value="MVM35941.1"/>
    <property type="molecule type" value="Genomic_DNA"/>
</dbReference>
<keyword evidence="2" id="KW-1185">Reference proteome</keyword>